<keyword evidence="2" id="KW-1185">Reference proteome</keyword>
<gene>
    <name evidence="1" type="ORF">D7I46_09355</name>
</gene>
<dbReference type="RefSeq" id="WP_120772658.1">
    <property type="nucleotide sequence ID" value="NZ_CP032627.1"/>
</dbReference>
<evidence type="ECO:0000313" key="1">
    <source>
        <dbReference type="EMBL" id="AYG01285.1"/>
    </source>
</evidence>
<dbReference type="KEGG" id="lact:D7I46_09355"/>
<dbReference type="OrthoDB" id="2242781at2"/>
<organism evidence="1 2">
    <name type="scientific">Lactococcus allomyrinae</name>
    <dbReference type="NCBI Taxonomy" id="2419773"/>
    <lineage>
        <taxon>Bacteria</taxon>
        <taxon>Bacillati</taxon>
        <taxon>Bacillota</taxon>
        <taxon>Bacilli</taxon>
        <taxon>Lactobacillales</taxon>
        <taxon>Streptococcaceae</taxon>
        <taxon>Lactococcus</taxon>
    </lineage>
</organism>
<dbReference type="Proteomes" id="UP000269374">
    <property type="component" value="Chromosome"/>
</dbReference>
<reference evidence="1 2" key="1">
    <citation type="submission" date="2018-09" db="EMBL/GenBank/DDBJ databases">
        <title>Genome sequencing of strain 1JSPR-7.</title>
        <authorList>
            <person name="Heo J."/>
            <person name="Kim S.-J."/>
            <person name="Kwon S.-W."/>
        </authorList>
    </citation>
    <scope>NUCLEOTIDE SEQUENCE [LARGE SCALE GENOMIC DNA]</scope>
    <source>
        <strain evidence="1 2">1JSPR-7</strain>
    </source>
</reference>
<protein>
    <submittedName>
        <fullName evidence="1">Uncharacterized protein</fullName>
    </submittedName>
</protein>
<dbReference type="EMBL" id="CP032627">
    <property type="protein sequence ID" value="AYG01285.1"/>
    <property type="molecule type" value="Genomic_DNA"/>
</dbReference>
<proteinExistence type="predicted"/>
<name>A0A387BBR5_9LACT</name>
<dbReference type="AlphaFoldDB" id="A0A387BBR5"/>
<accession>A0A387BBR5</accession>
<sequence>MELNDLKDSLKTLKYGEIAVVAMIDRGAYAEAEDAIVDDAADGVTGGSKMDTSIFKTLAADIKNEEEDLTVVRRSDIDIAMTQDDFDWFINQMSAKKHIVFLECLYLGTTEIKGFLNSLKSKKLLDNSKLVLLDLPQLEYMMLKDSLAGQFNL</sequence>
<evidence type="ECO:0000313" key="2">
    <source>
        <dbReference type="Proteomes" id="UP000269374"/>
    </source>
</evidence>